<keyword evidence="9 15" id="KW-0350">Heme biosynthesis</keyword>
<dbReference type="Pfam" id="PF01040">
    <property type="entry name" value="UbiA"/>
    <property type="match status" value="1"/>
</dbReference>
<comment type="miscellaneous">
    <text evidence="15">Carbon 2 of the heme B porphyrin ring is defined according to the Fischer nomenclature.</text>
</comment>
<dbReference type="PROSITE" id="PS00943">
    <property type="entry name" value="UBIA"/>
    <property type="match status" value="1"/>
</dbReference>
<dbReference type="EMBL" id="JABBZM010000035">
    <property type="protein sequence ID" value="NMV41571.1"/>
    <property type="molecule type" value="Genomic_DNA"/>
</dbReference>
<organism evidence="16 18">
    <name type="scientific">Ralstonia insidiosa</name>
    <dbReference type="NCBI Taxonomy" id="190721"/>
    <lineage>
        <taxon>Bacteria</taxon>
        <taxon>Pseudomonadati</taxon>
        <taxon>Pseudomonadota</taxon>
        <taxon>Betaproteobacteria</taxon>
        <taxon>Burkholderiales</taxon>
        <taxon>Burkholderiaceae</taxon>
        <taxon>Ralstonia</taxon>
    </lineage>
</organism>
<feature type="transmembrane region" description="Helical" evidence="15">
    <location>
        <begin position="248"/>
        <end position="269"/>
    </location>
</feature>
<dbReference type="InterPro" id="IPR030470">
    <property type="entry name" value="UbiA_prenylTrfase_CS"/>
</dbReference>
<dbReference type="NCBIfam" id="TIGR01473">
    <property type="entry name" value="cyoE_ctaB"/>
    <property type="match status" value="1"/>
</dbReference>
<evidence type="ECO:0000256" key="6">
    <source>
        <dbReference type="ARBA" id="ARBA00022679"/>
    </source>
</evidence>
<feature type="transmembrane region" description="Helical" evidence="15">
    <location>
        <begin position="31"/>
        <end position="51"/>
    </location>
</feature>
<evidence type="ECO:0000256" key="1">
    <source>
        <dbReference type="ARBA" id="ARBA00004651"/>
    </source>
</evidence>
<keyword evidence="18" id="KW-1185">Reference proteome</keyword>
<dbReference type="Proteomes" id="UP000575469">
    <property type="component" value="Unassembled WGS sequence"/>
</dbReference>
<evidence type="ECO:0000256" key="11">
    <source>
        <dbReference type="ARBA" id="ARBA00030253"/>
    </source>
</evidence>
<reference evidence="16" key="2">
    <citation type="submission" date="2016-06" db="EMBL/GenBank/DDBJ databases">
        <authorList>
            <person name="Kjaerup R.B."/>
            <person name="Dalgaard T.S."/>
            <person name="Juul-Madsen H.R."/>
        </authorList>
    </citation>
    <scope>NUCLEOTIDE SEQUENCE [LARGE SCALE GENOMIC DNA]</scope>
    <source>
        <strain evidence="16">ATCC 49129</strain>
    </source>
</reference>
<evidence type="ECO:0000256" key="8">
    <source>
        <dbReference type="ARBA" id="ARBA00022989"/>
    </source>
</evidence>
<dbReference type="OrthoDB" id="9814417at2"/>
<evidence type="ECO:0000313" key="19">
    <source>
        <dbReference type="Proteomes" id="UP000575469"/>
    </source>
</evidence>
<keyword evidence="5" id="KW-0997">Cell inner membrane</keyword>
<dbReference type="Proteomes" id="UP000078572">
    <property type="component" value="Chromosome 1"/>
</dbReference>
<dbReference type="Gene3D" id="1.10.357.140">
    <property type="entry name" value="UbiA prenyltransferase"/>
    <property type="match status" value="1"/>
</dbReference>
<evidence type="ECO:0000256" key="15">
    <source>
        <dbReference type="HAMAP-Rule" id="MF_00154"/>
    </source>
</evidence>
<evidence type="ECO:0000256" key="14">
    <source>
        <dbReference type="ARBA" id="ARBA00047690"/>
    </source>
</evidence>
<comment type="catalytic activity">
    <reaction evidence="14 15">
        <text>heme b + (2E,6E)-farnesyl diphosphate + H2O = Fe(II)-heme o + diphosphate</text>
        <dbReference type="Rhea" id="RHEA:28070"/>
        <dbReference type="ChEBI" id="CHEBI:15377"/>
        <dbReference type="ChEBI" id="CHEBI:33019"/>
        <dbReference type="ChEBI" id="CHEBI:60344"/>
        <dbReference type="ChEBI" id="CHEBI:60530"/>
        <dbReference type="ChEBI" id="CHEBI:175763"/>
        <dbReference type="EC" id="2.5.1.141"/>
    </reaction>
</comment>
<dbReference type="PANTHER" id="PTHR43448">
    <property type="entry name" value="PROTOHEME IX FARNESYLTRANSFERASE, MITOCHONDRIAL"/>
    <property type="match status" value="1"/>
</dbReference>
<feature type="transmembrane region" description="Helical" evidence="15">
    <location>
        <begin position="98"/>
        <end position="119"/>
    </location>
</feature>
<dbReference type="InterPro" id="IPR044878">
    <property type="entry name" value="UbiA_sf"/>
</dbReference>
<evidence type="ECO:0000313" key="16">
    <source>
        <dbReference type="EMBL" id="ANJ71235.1"/>
    </source>
</evidence>
<evidence type="ECO:0000256" key="10">
    <source>
        <dbReference type="ARBA" id="ARBA00023136"/>
    </source>
</evidence>
<dbReference type="InterPro" id="IPR000537">
    <property type="entry name" value="UbiA_prenyltransferase"/>
</dbReference>
<reference evidence="18" key="1">
    <citation type="submission" date="2016-06" db="EMBL/GenBank/DDBJ databases">
        <authorList>
            <person name="Xu Y."/>
            <person name="Nagy A."/>
            <person name="Yan X."/>
            <person name="Kim S.W."/>
            <person name="Haley B."/>
            <person name="Liu N.T."/>
            <person name="Nou X."/>
        </authorList>
    </citation>
    <scope>NUCLEOTIDE SEQUENCE [LARGE SCALE GENOMIC DNA]</scope>
    <source>
        <strain evidence="18">ATCC 49129</strain>
    </source>
</reference>
<dbReference type="STRING" id="190721.ACS15_0335"/>
<dbReference type="CDD" id="cd13957">
    <property type="entry name" value="PT_UbiA_Cox10"/>
    <property type="match status" value="1"/>
</dbReference>
<dbReference type="RefSeq" id="WP_064801442.1">
    <property type="nucleotide sequence ID" value="NZ_CP016022.1"/>
</dbReference>
<evidence type="ECO:0000256" key="5">
    <source>
        <dbReference type="ARBA" id="ARBA00022519"/>
    </source>
</evidence>
<dbReference type="HAMAP" id="MF_00154">
    <property type="entry name" value="CyoE_CtaB"/>
    <property type="match status" value="1"/>
</dbReference>
<evidence type="ECO:0000256" key="4">
    <source>
        <dbReference type="ARBA" id="ARBA00022475"/>
    </source>
</evidence>
<keyword evidence="7 15" id="KW-0812">Transmembrane</keyword>
<feature type="transmembrane region" description="Helical" evidence="15">
    <location>
        <begin position="125"/>
        <end position="145"/>
    </location>
</feature>
<dbReference type="PANTHER" id="PTHR43448:SF7">
    <property type="entry name" value="4-HYDROXYBENZOATE SOLANESYLTRANSFERASE"/>
    <property type="match status" value="1"/>
</dbReference>
<name>A0A191ZSY4_9RALS</name>
<evidence type="ECO:0000256" key="3">
    <source>
        <dbReference type="ARBA" id="ARBA00012292"/>
    </source>
</evidence>
<dbReference type="GO" id="GO:0005886">
    <property type="term" value="C:plasma membrane"/>
    <property type="evidence" value="ECO:0007669"/>
    <property type="project" value="UniProtKB-SubCell"/>
</dbReference>
<dbReference type="NCBIfam" id="NF003349">
    <property type="entry name" value="PRK04375.1-2"/>
    <property type="match status" value="1"/>
</dbReference>
<keyword evidence="4 15" id="KW-1003">Cell membrane</keyword>
<feature type="transmembrane region" description="Helical" evidence="15">
    <location>
        <begin position="179"/>
        <end position="200"/>
    </location>
</feature>
<evidence type="ECO:0000256" key="9">
    <source>
        <dbReference type="ARBA" id="ARBA00023133"/>
    </source>
</evidence>
<keyword evidence="10 15" id="KW-0472">Membrane</keyword>
<feature type="transmembrane region" description="Helical" evidence="15">
    <location>
        <begin position="221"/>
        <end position="242"/>
    </location>
</feature>
<comment type="function">
    <text evidence="15">Converts heme B (protoheme IX) to heme O by substitution of the vinyl group on carbon 2 of heme B porphyrin ring with a hydroxyethyl farnesyl side group.</text>
</comment>
<evidence type="ECO:0000256" key="12">
    <source>
        <dbReference type="ARBA" id="ARBA00040810"/>
    </source>
</evidence>
<keyword evidence="8 15" id="KW-1133">Transmembrane helix</keyword>
<comment type="pathway">
    <text evidence="2 15">Porphyrin-containing compound metabolism; heme O biosynthesis; heme O from protoheme: step 1/1.</text>
</comment>
<evidence type="ECO:0000313" key="17">
    <source>
        <dbReference type="EMBL" id="NMV41571.1"/>
    </source>
</evidence>
<dbReference type="GeneID" id="61524679"/>
<dbReference type="InterPro" id="IPR006369">
    <property type="entry name" value="Protohaem_IX_farnesylTrfase"/>
</dbReference>
<sequence length="313" mass="34329">MNTVATPTTSTQLPGWRHTASQYAALTKPRVTQLAVFCAVIGMFLATPGMVPWSVLIGGAVGIWLFAGAAFAINCLVERKIDAMMRRTAWRPSASGELGTRQILLFSLVLGGAGMWTLHVFANDLTMWLTFATFIGYAIIYTLLLKPATPQNIVIGGLSGAMPPALGWAAVANSVPAEAWILVLIIFTWTPPHFWALALYRRADYAKSGLPMLPITHGEKYTLLHILLYTLIMIAATILPFVHGMSGYIYLATALVLGGGFFAYAWRMYRNYSDALAQKTFRYSIIYLSILFAALLVDHYFKFGPTFTQGAAL</sequence>
<feature type="transmembrane region" description="Helical" evidence="15">
    <location>
        <begin position="152"/>
        <end position="173"/>
    </location>
</feature>
<comment type="subcellular location">
    <subcellularLocation>
        <location evidence="1 15">Cell membrane</location>
        <topology evidence="1 15">Multi-pass membrane protein</topology>
    </subcellularLocation>
</comment>
<feature type="transmembrane region" description="Helical" evidence="15">
    <location>
        <begin position="281"/>
        <end position="301"/>
    </location>
</feature>
<accession>A0A191ZSY4</accession>
<dbReference type="UniPathway" id="UPA00834">
    <property type="reaction ID" value="UER00712"/>
</dbReference>
<dbReference type="GO" id="GO:0008495">
    <property type="term" value="F:protoheme IX farnesyltransferase activity"/>
    <property type="evidence" value="ECO:0007669"/>
    <property type="project" value="UniProtKB-UniRule"/>
</dbReference>
<dbReference type="AlphaFoldDB" id="A0A191ZSY4"/>
<evidence type="ECO:0000256" key="7">
    <source>
        <dbReference type="ARBA" id="ARBA00022692"/>
    </source>
</evidence>
<dbReference type="EC" id="2.5.1.141" evidence="3 15"/>
<evidence type="ECO:0000313" key="18">
    <source>
        <dbReference type="Proteomes" id="UP000078572"/>
    </source>
</evidence>
<evidence type="ECO:0000256" key="2">
    <source>
        <dbReference type="ARBA" id="ARBA00004919"/>
    </source>
</evidence>
<keyword evidence="6 15" id="KW-0808">Transferase</keyword>
<comment type="similarity">
    <text evidence="15">Belongs to the UbiA prenyltransferase family. Protoheme IX farnesyltransferase subfamily.</text>
</comment>
<feature type="transmembrane region" description="Helical" evidence="15">
    <location>
        <begin position="57"/>
        <end position="77"/>
    </location>
</feature>
<dbReference type="EMBL" id="CP016022">
    <property type="protein sequence ID" value="ANJ71235.1"/>
    <property type="molecule type" value="Genomic_DNA"/>
</dbReference>
<protein>
    <recommendedName>
        <fullName evidence="12 15">Protoheme IX farnesyltransferase</fullName>
        <ecNumber evidence="3 15">2.5.1.141</ecNumber>
    </recommendedName>
    <alternativeName>
        <fullName evidence="13 15">Heme B farnesyltransferase</fullName>
    </alternativeName>
    <alternativeName>
        <fullName evidence="11 15">Heme O synthase</fullName>
    </alternativeName>
</protein>
<evidence type="ECO:0000256" key="13">
    <source>
        <dbReference type="ARBA" id="ARBA00042475"/>
    </source>
</evidence>
<proteinExistence type="inferred from homology"/>
<dbReference type="GO" id="GO:0048034">
    <property type="term" value="P:heme O biosynthetic process"/>
    <property type="evidence" value="ECO:0007669"/>
    <property type="project" value="UniProtKB-UniRule"/>
</dbReference>
<gene>
    <name evidence="15" type="primary">ctaB</name>
    <name evidence="16" type="ORF">A9Y76_01495</name>
    <name evidence="17" type="ORF">HGR00_27000</name>
</gene>
<reference evidence="17 19" key="3">
    <citation type="submission" date="2020-04" db="EMBL/GenBank/DDBJ databases">
        <title>Ralstonia insidiosa genome sequencing and assembly.</title>
        <authorList>
            <person name="Martins R.C.R."/>
            <person name="Perdigao-Neto L.V."/>
            <person name="Levin A.S.S."/>
            <person name="Costa S.F."/>
        </authorList>
    </citation>
    <scope>NUCLEOTIDE SEQUENCE [LARGE SCALE GENOMIC DNA]</scope>
    <source>
        <strain evidence="17 19">5047</strain>
    </source>
</reference>